<comment type="caution">
    <text evidence="1">The sequence shown here is derived from an EMBL/GenBank/DDBJ whole genome shotgun (WGS) entry which is preliminary data.</text>
</comment>
<evidence type="ECO:0000313" key="1">
    <source>
        <dbReference type="EMBL" id="CAH1964251.1"/>
    </source>
</evidence>
<reference evidence="1" key="1">
    <citation type="submission" date="2022-03" db="EMBL/GenBank/DDBJ databases">
        <authorList>
            <person name="Sayadi A."/>
        </authorList>
    </citation>
    <scope>NUCLEOTIDE SEQUENCE</scope>
</reference>
<keyword evidence="2" id="KW-1185">Reference proteome</keyword>
<gene>
    <name evidence="1" type="ORF">ACAOBT_LOCUS5686</name>
</gene>
<accession>A0A9P0P2H4</accession>
<dbReference type="EMBL" id="CAKOFQ010006713">
    <property type="protein sequence ID" value="CAH1964251.1"/>
    <property type="molecule type" value="Genomic_DNA"/>
</dbReference>
<dbReference type="AlphaFoldDB" id="A0A9P0P2H4"/>
<organism evidence="1 2">
    <name type="scientific">Acanthoscelides obtectus</name>
    <name type="common">Bean weevil</name>
    <name type="synonym">Bruchus obtectus</name>
    <dbReference type="NCBI Taxonomy" id="200917"/>
    <lineage>
        <taxon>Eukaryota</taxon>
        <taxon>Metazoa</taxon>
        <taxon>Ecdysozoa</taxon>
        <taxon>Arthropoda</taxon>
        <taxon>Hexapoda</taxon>
        <taxon>Insecta</taxon>
        <taxon>Pterygota</taxon>
        <taxon>Neoptera</taxon>
        <taxon>Endopterygota</taxon>
        <taxon>Coleoptera</taxon>
        <taxon>Polyphaga</taxon>
        <taxon>Cucujiformia</taxon>
        <taxon>Chrysomeloidea</taxon>
        <taxon>Chrysomelidae</taxon>
        <taxon>Bruchinae</taxon>
        <taxon>Bruchini</taxon>
        <taxon>Acanthoscelides</taxon>
    </lineage>
</organism>
<dbReference type="Proteomes" id="UP001152888">
    <property type="component" value="Unassembled WGS sequence"/>
</dbReference>
<name>A0A9P0P2H4_ACAOB</name>
<evidence type="ECO:0000313" key="2">
    <source>
        <dbReference type="Proteomes" id="UP001152888"/>
    </source>
</evidence>
<proteinExistence type="predicted"/>
<protein>
    <submittedName>
        <fullName evidence="1">Uncharacterized protein</fullName>
    </submittedName>
</protein>
<sequence>MRKVRQHLHDQAVIVLSPEETLWNPEKLLISKINTRLHMSLLHEVVPVQTILSKASEVPVRWKCRKVYLLAVRSPLQLQEQLEEPLRVQT</sequence>